<keyword evidence="2" id="KW-1185">Reference proteome</keyword>
<protein>
    <submittedName>
        <fullName evidence="1">Uncharacterized protein</fullName>
    </submittedName>
</protein>
<sequence>MAKADWYPIDTGDHGPPPLSEWLMRTFQRMHRKGLMTMAAAKLHVSEPTLRKGGPSRPAAQRRMIDRFRSHIAKGIDGTDERYRQHIDALDARIERGHSFDFSAAFARHDDPRIVDICAGIDNINTAMLLRRMPASEADDLFRTIAGRPGVFPRPAILSPAVDAVALNAMLMLLALMDHALRRQYDDSSVRPRPVFLGLTPKPAVGRVRYRSPTRRYLDHLYGWAHLFRTWERSGKALLPATLPTLAKIDAAFGLQEASGIRSRAVYWRDNSKALYLADVDEIMGCAFGQYVDGMRPLCFDYYFAAMFWEAVKEHAPERLDWAVDRYREWWEISLADDPEAGELPDPYWCLV</sequence>
<dbReference type="EMBL" id="BAABJE010000005">
    <property type="protein sequence ID" value="GAA4790626.1"/>
    <property type="molecule type" value="Genomic_DNA"/>
</dbReference>
<dbReference type="RefSeq" id="WP_345302681.1">
    <property type="nucleotide sequence ID" value="NZ_BAABJE010000005.1"/>
</dbReference>
<reference evidence="2" key="1">
    <citation type="journal article" date="2019" name="Int. J. Syst. Evol. Microbiol.">
        <title>The Global Catalogue of Microorganisms (GCM) 10K type strain sequencing project: providing services to taxonomists for standard genome sequencing and annotation.</title>
        <authorList>
            <consortium name="The Broad Institute Genomics Platform"/>
            <consortium name="The Broad Institute Genome Sequencing Center for Infectious Disease"/>
            <person name="Wu L."/>
            <person name="Ma J."/>
        </authorList>
    </citation>
    <scope>NUCLEOTIDE SEQUENCE [LARGE SCALE GENOMIC DNA]</scope>
    <source>
        <strain evidence="2">JCM 18204</strain>
    </source>
</reference>
<dbReference type="Proteomes" id="UP001499959">
    <property type="component" value="Unassembled WGS sequence"/>
</dbReference>
<evidence type="ECO:0000313" key="1">
    <source>
        <dbReference type="EMBL" id="GAA4790626.1"/>
    </source>
</evidence>
<gene>
    <name evidence="1" type="ORF">GCM10023307_14940</name>
</gene>
<accession>A0ABP9B4U1</accession>
<proteinExistence type="predicted"/>
<evidence type="ECO:0000313" key="2">
    <source>
        <dbReference type="Proteomes" id="UP001499959"/>
    </source>
</evidence>
<comment type="caution">
    <text evidence="1">The sequence shown here is derived from an EMBL/GenBank/DDBJ whole genome shotgun (WGS) entry which is preliminary data.</text>
</comment>
<name>A0ABP9B4U1_9GAMM</name>
<organism evidence="1 2">
    <name type="scientific">Lysobacter hankyongensis</name>
    <dbReference type="NCBI Taxonomy" id="1176535"/>
    <lineage>
        <taxon>Bacteria</taxon>
        <taxon>Pseudomonadati</taxon>
        <taxon>Pseudomonadota</taxon>
        <taxon>Gammaproteobacteria</taxon>
        <taxon>Lysobacterales</taxon>
        <taxon>Lysobacteraceae</taxon>
        <taxon>Lysobacter</taxon>
    </lineage>
</organism>